<dbReference type="AlphaFoldDB" id="A0A4J1XY44"/>
<proteinExistence type="predicted"/>
<name>A0A4J1XY44_STREE</name>
<protein>
    <submittedName>
        <fullName evidence="1">Uncharacterized protein</fullName>
    </submittedName>
</protein>
<gene>
    <name evidence="1" type="ORF">SAMEA2467332_01512</name>
</gene>
<sequence>MEYVEAVNQFIERHYKEKDIGHIEIDFWGNKNHPHSLYIYKRSKKIEYDYFFFDSIDYYEEPDFLEFKYIVHLENITYIFWQED</sequence>
<organism evidence="1">
    <name type="scientific">Streptococcus pneumoniae</name>
    <dbReference type="NCBI Taxonomy" id="1313"/>
    <lineage>
        <taxon>Bacteria</taxon>
        <taxon>Bacillati</taxon>
        <taxon>Bacillota</taxon>
        <taxon>Bacilli</taxon>
        <taxon>Lactobacillales</taxon>
        <taxon>Streptococcaceae</taxon>
        <taxon>Streptococcus</taxon>
    </lineage>
</organism>
<evidence type="ECO:0000313" key="1">
    <source>
        <dbReference type="EMBL" id="VNP28942.1"/>
    </source>
</evidence>
<dbReference type="RefSeq" id="WP_000456893.1">
    <property type="nucleotide sequence ID" value="NZ_CFBD01000002.1"/>
</dbReference>
<dbReference type="EMBL" id="CAATGB010000011">
    <property type="protein sequence ID" value="VNP28942.1"/>
    <property type="molecule type" value="Genomic_DNA"/>
</dbReference>
<accession>A0A4J1XY44</accession>
<reference evidence="1" key="1">
    <citation type="submission" date="2019-04" db="EMBL/GenBank/DDBJ databases">
        <authorList>
            <consortium name="Pathogen Informatics"/>
        </authorList>
    </citation>
    <scope>NUCLEOTIDE SEQUENCE</scope>
    <source>
        <strain evidence="1">GPSC16</strain>
    </source>
</reference>